<dbReference type="PROSITE" id="PS01186">
    <property type="entry name" value="EGF_2"/>
    <property type="match status" value="1"/>
</dbReference>
<dbReference type="GeneTree" id="ENSGT00940000160508"/>
<protein>
    <submittedName>
        <fullName evidence="7">Betacellulin, epidermal growth factor family member</fullName>
    </submittedName>
</protein>
<dbReference type="GeneID" id="117740542"/>
<keyword evidence="1 3" id="KW-0245">EGF-like domain</keyword>
<dbReference type="Gene3D" id="2.10.25.10">
    <property type="entry name" value="Laminin"/>
    <property type="match status" value="1"/>
</dbReference>
<sequence>MAKVYRLYVGIVTALALCKYSVAEWNATDESANRTESLGHHHGNGDNCTVSPTDPIDTGQWTGHFSKCPEELTNYCIHGECRYIKEQEAPSCRCQRGYIGSRCEYLDLDWRIGEKRQIIIVCIIAGLVLLILLIVFMCFCSHRRCRLWRRRGRRREEPRNGIEKLPIDGQPCTHDLNDRLHRADTHRRRRMRSVRDTKSGNCLYMRDFVLHVTAAAFCLTARAVCHPGSLCAGQA</sequence>
<feature type="signal peptide" evidence="5">
    <location>
        <begin position="1"/>
        <end position="23"/>
    </location>
</feature>
<dbReference type="GO" id="GO:0008083">
    <property type="term" value="F:growth factor activity"/>
    <property type="evidence" value="ECO:0007669"/>
    <property type="project" value="TreeGrafter"/>
</dbReference>
<keyword evidence="4" id="KW-1133">Transmembrane helix</keyword>
<feature type="domain" description="EGF-like" evidence="6">
    <location>
        <begin position="64"/>
        <end position="104"/>
    </location>
</feature>
<reference evidence="7" key="2">
    <citation type="submission" date="2025-09" db="UniProtKB">
        <authorList>
            <consortium name="Ensembl"/>
        </authorList>
    </citation>
    <scope>IDENTIFICATION</scope>
</reference>
<evidence type="ECO:0000259" key="6">
    <source>
        <dbReference type="PROSITE" id="PS50026"/>
    </source>
</evidence>
<dbReference type="Proteomes" id="UP000694565">
    <property type="component" value="Unplaced"/>
</dbReference>
<dbReference type="PANTHER" id="PTHR10740">
    <property type="entry name" value="TRANSFORMING GROWTH FACTOR ALPHA"/>
    <property type="match status" value="1"/>
</dbReference>
<dbReference type="Ensembl" id="ENSCLMT00005051235.1">
    <property type="protein sequence ID" value="ENSCLMP00005049582.1"/>
    <property type="gene ID" value="ENSCLMG00005022569.1"/>
</dbReference>
<dbReference type="GO" id="GO:0007173">
    <property type="term" value="P:epidermal growth factor receptor signaling pathway"/>
    <property type="evidence" value="ECO:0007669"/>
    <property type="project" value="TreeGrafter"/>
</dbReference>
<dbReference type="OrthoDB" id="6233064at2759"/>
<evidence type="ECO:0000256" key="5">
    <source>
        <dbReference type="SAM" id="SignalP"/>
    </source>
</evidence>
<keyword evidence="4" id="KW-0472">Membrane</keyword>
<evidence type="ECO:0000256" key="4">
    <source>
        <dbReference type="SAM" id="Phobius"/>
    </source>
</evidence>
<dbReference type="KEGG" id="clum:117740542"/>
<dbReference type="GO" id="GO:0045840">
    <property type="term" value="P:positive regulation of mitotic nuclear division"/>
    <property type="evidence" value="ECO:0007669"/>
    <property type="project" value="TreeGrafter"/>
</dbReference>
<gene>
    <name evidence="7" type="primary">btc</name>
</gene>
<dbReference type="RefSeq" id="XP_034402902.1">
    <property type="nucleotide sequence ID" value="XM_034547011.1"/>
</dbReference>
<reference evidence="7" key="1">
    <citation type="submission" date="2025-08" db="UniProtKB">
        <authorList>
            <consortium name="Ensembl"/>
        </authorList>
    </citation>
    <scope>IDENTIFICATION</scope>
</reference>
<evidence type="ECO:0000313" key="8">
    <source>
        <dbReference type="Proteomes" id="UP000694565"/>
    </source>
</evidence>
<feature type="disulfide bond" evidence="3">
    <location>
        <begin position="94"/>
        <end position="103"/>
    </location>
</feature>
<keyword evidence="4" id="KW-0812">Transmembrane</keyword>
<dbReference type="AlphaFoldDB" id="A0A8C3GC62"/>
<dbReference type="PROSITE" id="PS00022">
    <property type="entry name" value="EGF_1"/>
    <property type="match status" value="1"/>
</dbReference>
<feature type="transmembrane region" description="Helical" evidence="4">
    <location>
        <begin position="118"/>
        <end position="140"/>
    </location>
</feature>
<dbReference type="PROSITE" id="PS50026">
    <property type="entry name" value="EGF_3"/>
    <property type="match status" value="1"/>
</dbReference>
<dbReference type="PANTHER" id="PTHR10740:SF3">
    <property type="entry name" value="PROBETACELLULIN"/>
    <property type="match status" value="1"/>
</dbReference>
<keyword evidence="8" id="KW-1185">Reference proteome</keyword>
<keyword evidence="2 3" id="KW-1015">Disulfide bond</keyword>
<comment type="caution">
    <text evidence="3">Lacks conserved residue(s) required for the propagation of feature annotation.</text>
</comment>
<dbReference type="GO" id="GO:0008284">
    <property type="term" value="P:positive regulation of cell population proliferation"/>
    <property type="evidence" value="ECO:0007669"/>
    <property type="project" value="TreeGrafter"/>
</dbReference>
<dbReference type="InterPro" id="IPR000742">
    <property type="entry name" value="EGF"/>
</dbReference>
<dbReference type="PRINTS" id="PR00009">
    <property type="entry name" value="EGFTGF"/>
</dbReference>
<dbReference type="GO" id="GO:0005615">
    <property type="term" value="C:extracellular space"/>
    <property type="evidence" value="ECO:0007669"/>
    <property type="project" value="TreeGrafter"/>
</dbReference>
<evidence type="ECO:0000256" key="3">
    <source>
        <dbReference type="PROSITE-ProRule" id="PRU00076"/>
    </source>
</evidence>
<accession>A0A8C3GC62</accession>
<evidence type="ECO:0000256" key="2">
    <source>
        <dbReference type="ARBA" id="ARBA00023157"/>
    </source>
</evidence>
<name>A0A8C3GC62_CYCLU</name>
<evidence type="ECO:0000256" key="1">
    <source>
        <dbReference type="ARBA" id="ARBA00022536"/>
    </source>
</evidence>
<proteinExistence type="predicted"/>
<evidence type="ECO:0000313" key="7">
    <source>
        <dbReference type="Ensembl" id="ENSCLMP00005049582.1"/>
    </source>
</evidence>
<keyword evidence="5" id="KW-0732">Signal</keyword>
<dbReference type="SUPFAM" id="SSF57196">
    <property type="entry name" value="EGF/Laminin"/>
    <property type="match status" value="1"/>
</dbReference>
<organism evidence="7 8">
    <name type="scientific">Cyclopterus lumpus</name>
    <name type="common">Lumpsucker</name>
    <dbReference type="NCBI Taxonomy" id="8103"/>
    <lineage>
        <taxon>Eukaryota</taxon>
        <taxon>Metazoa</taxon>
        <taxon>Chordata</taxon>
        <taxon>Craniata</taxon>
        <taxon>Vertebrata</taxon>
        <taxon>Euteleostomi</taxon>
        <taxon>Actinopterygii</taxon>
        <taxon>Neopterygii</taxon>
        <taxon>Teleostei</taxon>
        <taxon>Neoteleostei</taxon>
        <taxon>Acanthomorphata</taxon>
        <taxon>Eupercaria</taxon>
        <taxon>Perciformes</taxon>
        <taxon>Cottioidei</taxon>
        <taxon>Cottales</taxon>
        <taxon>Cyclopteridae</taxon>
        <taxon>Cyclopterus</taxon>
    </lineage>
</organism>
<dbReference type="GO" id="GO:0005154">
    <property type="term" value="F:epidermal growth factor receptor binding"/>
    <property type="evidence" value="ECO:0007669"/>
    <property type="project" value="TreeGrafter"/>
</dbReference>
<dbReference type="CTD" id="685"/>
<feature type="chain" id="PRO_5034564616" evidence="5">
    <location>
        <begin position="24"/>
        <end position="235"/>
    </location>
</feature>